<dbReference type="NCBIfam" id="NF007113">
    <property type="entry name" value="PRK09562.1"/>
    <property type="match status" value="1"/>
</dbReference>
<feature type="domain" description="NTP pyrophosphohydrolase MazG-like" evidence="2">
    <location>
        <begin position="55"/>
        <end position="136"/>
    </location>
</feature>
<dbReference type="GO" id="GO:0046081">
    <property type="term" value="P:dUTP catabolic process"/>
    <property type="evidence" value="ECO:0007669"/>
    <property type="project" value="TreeGrafter"/>
</dbReference>
<protein>
    <recommendedName>
        <fullName evidence="2">NTP pyrophosphohydrolase MazG-like domain-containing protein</fullName>
    </recommendedName>
</protein>
<sequence>MENTQKTGPVGEEELFLDSSTEKWIDHDEGVLFSRYAAIIRRLRAPDGCPWDREQTLQSLRRFIVEESFEVLAAINDAVAQEEPPESLNPVAEELGDVLLVVMLLADALHRQGGPSFRDILRENGEKLLRRHPHVFASGDARDATQVIRAWNKIKVEEEKKSPCALEVSPGLPPLERAQEIQKKAASAGFDWDDPLPVMEKLREEIQELEEALVRADREKMPLRDNPAIESEVGDLLFSVVNLARKTSTDPSVALAGTNERFLARFSWIKERLARDNRAMEDCDLASLDLLWEEAKKALHSRDL</sequence>
<keyword evidence="1" id="KW-0175">Coiled coil</keyword>
<keyword evidence="4" id="KW-1185">Reference proteome</keyword>
<dbReference type="InterPro" id="IPR011551">
    <property type="entry name" value="NTP_PyrPHydrolase_MazG"/>
</dbReference>
<dbReference type="GO" id="GO:0046061">
    <property type="term" value="P:dATP catabolic process"/>
    <property type="evidence" value="ECO:0007669"/>
    <property type="project" value="TreeGrafter"/>
</dbReference>
<gene>
    <name evidence="3" type="ORF">AU468_01700</name>
</gene>
<dbReference type="EMBL" id="LPWH01000004">
    <property type="protein sequence ID" value="POR05227.1"/>
    <property type="molecule type" value="Genomic_DNA"/>
</dbReference>
<evidence type="ECO:0000256" key="1">
    <source>
        <dbReference type="SAM" id="Coils"/>
    </source>
</evidence>
<dbReference type="Pfam" id="PF03819">
    <property type="entry name" value="MazG"/>
    <property type="match status" value="2"/>
</dbReference>
<dbReference type="GO" id="GO:0046076">
    <property type="term" value="P:dTTP catabolic process"/>
    <property type="evidence" value="ECO:0007669"/>
    <property type="project" value="TreeGrafter"/>
</dbReference>
<dbReference type="InterPro" id="IPR048015">
    <property type="entry name" value="NTP-PPase_MazG-like_N"/>
</dbReference>
<feature type="coiled-coil region" evidence="1">
    <location>
        <begin position="199"/>
        <end position="226"/>
    </location>
</feature>
<feature type="domain" description="NTP pyrophosphohydrolase MazG-like" evidence="2">
    <location>
        <begin position="198"/>
        <end position="249"/>
    </location>
</feature>
<dbReference type="CDD" id="cd11528">
    <property type="entry name" value="NTP-PPase_MazG_Nterm"/>
    <property type="match status" value="1"/>
</dbReference>
<reference evidence="4" key="1">
    <citation type="submission" date="2015-12" db="EMBL/GenBank/DDBJ databases">
        <authorList>
            <person name="Lodha T.D."/>
            <person name="Chintalapati S."/>
            <person name="Chintalapati V.R."/>
            <person name="Sravanthi T."/>
        </authorList>
    </citation>
    <scope>NUCLEOTIDE SEQUENCE [LARGE SCALE GENOMIC DNA]</scope>
    <source>
        <strain evidence="4">JC133</strain>
    </source>
</reference>
<dbReference type="Gene3D" id="1.10.287.1080">
    <property type="entry name" value="MazG-like"/>
    <property type="match status" value="2"/>
</dbReference>
<comment type="caution">
    <text evidence="3">The sequence shown here is derived from an EMBL/GenBank/DDBJ whole genome shotgun (WGS) entry which is preliminary data.</text>
</comment>
<dbReference type="NCBIfam" id="TIGR00444">
    <property type="entry name" value="mazG"/>
    <property type="match status" value="1"/>
</dbReference>
<dbReference type="SUPFAM" id="SSF101386">
    <property type="entry name" value="all-alpha NTP pyrophosphatases"/>
    <property type="match status" value="2"/>
</dbReference>
<evidence type="ECO:0000313" key="4">
    <source>
        <dbReference type="Proteomes" id="UP000237350"/>
    </source>
</evidence>
<dbReference type="Proteomes" id="UP000237350">
    <property type="component" value="Unassembled WGS sequence"/>
</dbReference>
<organism evidence="3 4">
    <name type="scientific">Alkalispirochaeta sphaeroplastigenens</name>
    <dbReference type="NCBI Taxonomy" id="1187066"/>
    <lineage>
        <taxon>Bacteria</taxon>
        <taxon>Pseudomonadati</taxon>
        <taxon>Spirochaetota</taxon>
        <taxon>Spirochaetia</taxon>
        <taxon>Spirochaetales</taxon>
        <taxon>Spirochaetaceae</taxon>
        <taxon>Alkalispirochaeta</taxon>
    </lineage>
</organism>
<dbReference type="OrthoDB" id="9808939at2"/>
<accession>A0A2S4K0D8</accession>
<dbReference type="GO" id="GO:0006203">
    <property type="term" value="P:dGTP catabolic process"/>
    <property type="evidence" value="ECO:0007669"/>
    <property type="project" value="TreeGrafter"/>
</dbReference>
<dbReference type="GO" id="GO:0047429">
    <property type="term" value="F:nucleoside triphosphate diphosphatase activity"/>
    <property type="evidence" value="ECO:0007669"/>
    <property type="project" value="InterPro"/>
</dbReference>
<dbReference type="GO" id="GO:0046052">
    <property type="term" value="P:UTP catabolic process"/>
    <property type="evidence" value="ECO:0007669"/>
    <property type="project" value="TreeGrafter"/>
</dbReference>
<dbReference type="PANTHER" id="PTHR30522">
    <property type="entry name" value="NUCLEOSIDE TRIPHOSPHATE PYROPHOSPHOHYDROLASE"/>
    <property type="match status" value="1"/>
</dbReference>
<evidence type="ECO:0000313" key="3">
    <source>
        <dbReference type="EMBL" id="POR05227.1"/>
    </source>
</evidence>
<dbReference type="PANTHER" id="PTHR30522:SF0">
    <property type="entry name" value="NUCLEOSIDE TRIPHOSPHATE PYROPHOSPHOHYDROLASE"/>
    <property type="match status" value="1"/>
</dbReference>
<name>A0A2S4K0D8_9SPIO</name>
<dbReference type="GO" id="GO:0046047">
    <property type="term" value="P:TTP catabolic process"/>
    <property type="evidence" value="ECO:0007669"/>
    <property type="project" value="TreeGrafter"/>
</dbReference>
<proteinExistence type="predicted"/>
<evidence type="ECO:0000259" key="2">
    <source>
        <dbReference type="Pfam" id="PF03819"/>
    </source>
</evidence>
<dbReference type="InterPro" id="IPR004518">
    <property type="entry name" value="MazG-like_dom"/>
</dbReference>
<dbReference type="InterPro" id="IPR048011">
    <property type="entry name" value="NTP-PPase_MazG-like_C"/>
</dbReference>
<dbReference type="AlphaFoldDB" id="A0A2S4K0D8"/>
<dbReference type="CDD" id="cd11529">
    <property type="entry name" value="NTP-PPase_MazG_Cterm"/>
    <property type="match status" value="1"/>
</dbReference>
<dbReference type="RefSeq" id="WP_103679227.1">
    <property type="nucleotide sequence ID" value="NZ_LPWH01000004.1"/>
</dbReference>